<evidence type="ECO:0000313" key="1">
    <source>
        <dbReference type="EMBL" id="KZP31901.1"/>
    </source>
</evidence>
<protein>
    <submittedName>
        <fullName evidence="1">Uncharacterized protein</fullName>
    </submittedName>
</protein>
<organism evidence="1 2">
    <name type="scientific">Athelia psychrophila</name>
    <dbReference type="NCBI Taxonomy" id="1759441"/>
    <lineage>
        <taxon>Eukaryota</taxon>
        <taxon>Fungi</taxon>
        <taxon>Dikarya</taxon>
        <taxon>Basidiomycota</taxon>
        <taxon>Agaricomycotina</taxon>
        <taxon>Agaricomycetes</taxon>
        <taxon>Agaricomycetidae</taxon>
        <taxon>Atheliales</taxon>
        <taxon>Atheliaceae</taxon>
        <taxon>Athelia</taxon>
    </lineage>
</organism>
<gene>
    <name evidence="1" type="ORF">FIBSPDRAFT_925367</name>
</gene>
<dbReference type="AlphaFoldDB" id="A0A166UPR4"/>
<sequence length="272" mass="30183">MTGKRVAPTVAITEGGRRERDGEVVVVMREEMANGDGDASSPPIGNAPEIPYRGSPWSSLMGSLIGARETLCSPQRRTHMLAQHIKLGPEKFIVALNISPKGFCQFKFFIQVLEAKEEANDARGQGGGQFPMTQIQWAEISSNPAAAMCQTVLHLVRHNSHNFAIIPGVPAHTYCSNPAREHEAVPYIFWPLVPQGWLQNEKDRFQTTSACGDNAWAGVWTMSRAEWALLRLRLPTLSRGVEFPIRRFPSMAFLGLPSRIPTSIFTLRSFVQ</sequence>
<accession>A0A166UPR4</accession>
<dbReference type="Proteomes" id="UP000076532">
    <property type="component" value="Unassembled WGS sequence"/>
</dbReference>
<evidence type="ECO:0000313" key="2">
    <source>
        <dbReference type="Proteomes" id="UP000076532"/>
    </source>
</evidence>
<keyword evidence="2" id="KW-1185">Reference proteome</keyword>
<name>A0A166UPR4_9AGAM</name>
<dbReference type="EMBL" id="KV417487">
    <property type="protein sequence ID" value="KZP31901.1"/>
    <property type="molecule type" value="Genomic_DNA"/>
</dbReference>
<reference evidence="1 2" key="1">
    <citation type="journal article" date="2016" name="Mol. Biol. Evol.">
        <title>Comparative Genomics of Early-Diverging Mushroom-Forming Fungi Provides Insights into the Origins of Lignocellulose Decay Capabilities.</title>
        <authorList>
            <person name="Nagy L.G."/>
            <person name="Riley R."/>
            <person name="Tritt A."/>
            <person name="Adam C."/>
            <person name="Daum C."/>
            <person name="Floudas D."/>
            <person name="Sun H."/>
            <person name="Yadav J.S."/>
            <person name="Pangilinan J."/>
            <person name="Larsson K.H."/>
            <person name="Matsuura K."/>
            <person name="Barry K."/>
            <person name="Labutti K."/>
            <person name="Kuo R."/>
            <person name="Ohm R.A."/>
            <person name="Bhattacharya S.S."/>
            <person name="Shirouzu T."/>
            <person name="Yoshinaga Y."/>
            <person name="Martin F.M."/>
            <person name="Grigoriev I.V."/>
            <person name="Hibbett D.S."/>
        </authorList>
    </citation>
    <scope>NUCLEOTIDE SEQUENCE [LARGE SCALE GENOMIC DNA]</scope>
    <source>
        <strain evidence="1 2">CBS 109695</strain>
    </source>
</reference>
<proteinExistence type="predicted"/>